<proteinExistence type="predicted"/>
<evidence type="ECO:0000313" key="2">
    <source>
        <dbReference type="Proteomes" id="UP001333110"/>
    </source>
</evidence>
<accession>A0AAN7NS00</accession>
<dbReference type="EMBL" id="JAUNZN010000001">
    <property type="protein sequence ID" value="KAK4829931.1"/>
    <property type="molecule type" value="Genomic_DNA"/>
</dbReference>
<keyword evidence="2" id="KW-1185">Reference proteome</keyword>
<protein>
    <submittedName>
        <fullName evidence="1">Uncharacterized protein</fullName>
    </submittedName>
</protein>
<dbReference type="Proteomes" id="UP001333110">
    <property type="component" value="Unassembled WGS sequence"/>
</dbReference>
<gene>
    <name evidence="1" type="ORF">QYF61_007654</name>
</gene>
<reference evidence="1 2" key="1">
    <citation type="journal article" date="2023" name="J. Hered.">
        <title>Chromosome-level genome of the wood stork (Mycteria americana) provides insight into avian chromosome evolution.</title>
        <authorList>
            <person name="Flamio R. Jr."/>
            <person name="Ramstad K.M."/>
        </authorList>
    </citation>
    <scope>NUCLEOTIDE SEQUENCE [LARGE SCALE GENOMIC DNA]</scope>
    <source>
        <strain evidence="1">JAX WOST 10</strain>
    </source>
</reference>
<evidence type="ECO:0000313" key="1">
    <source>
        <dbReference type="EMBL" id="KAK4829931.1"/>
    </source>
</evidence>
<dbReference type="AlphaFoldDB" id="A0AAN7NS00"/>
<comment type="caution">
    <text evidence="1">The sequence shown here is derived from an EMBL/GenBank/DDBJ whole genome shotgun (WGS) entry which is preliminary data.</text>
</comment>
<name>A0AAN7NS00_MYCAM</name>
<organism evidence="1 2">
    <name type="scientific">Mycteria americana</name>
    <name type="common">Wood stork</name>
    <dbReference type="NCBI Taxonomy" id="33587"/>
    <lineage>
        <taxon>Eukaryota</taxon>
        <taxon>Metazoa</taxon>
        <taxon>Chordata</taxon>
        <taxon>Craniata</taxon>
        <taxon>Vertebrata</taxon>
        <taxon>Euteleostomi</taxon>
        <taxon>Archelosauria</taxon>
        <taxon>Archosauria</taxon>
        <taxon>Dinosauria</taxon>
        <taxon>Saurischia</taxon>
        <taxon>Theropoda</taxon>
        <taxon>Coelurosauria</taxon>
        <taxon>Aves</taxon>
        <taxon>Neognathae</taxon>
        <taxon>Neoaves</taxon>
        <taxon>Aequornithes</taxon>
        <taxon>Ciconiiformes</taxon>
        <taxon>Ciconiidae</taxon>
        <taxon>Mycteria</taxon>
    </lineage>
</organism>
<sequence>MGWGPDWLESNFAEKVLGVLMDNKLNMSQQCAFAAKVAKSIVGCISKSMAKRERFLPFIWDCEVMSGMSWSATHISISGKQHQV</sequence>